<comment type="pathway">
    <text evidence="2">Cofactor biosynthesis; riboflavin biosynthesis; 5-amino-6-(D-ribitylamino)uracil from GTP: step 2/4.</text>
</comment>
<dbReference type="InterPro" id="IPR002125">
    <property type="entry name" value="CMP_dCMP_dom"/>
</dbReference>
<dbReference type="AlphaFoldDB" id="A0AAN9J6Y9"/>
<comment type="cofactor">
    <cofactor evidence="1">
        <name>Zn(2+)</name>
        <dbReference type="ChEBI" id="CHEBI:29105"/>
    </cofactor>
</comment>
<keyword evidence="4" id="KW-0880">Kelch repeat</keyword>
<keyword evidence="13" id="KW-1185">Reference proteome</keyword>
<evidence type="ECO:0000256" key="7">
    <source>
        <dbReference type="ARBA" id="ARBA00022801"/>
    </source>
</evidence>
<dbReference type="Gene3D" id="3.40.430.10">
    <property type="entry name" value="Dihydrofolate Reductase, subunit A"/>
    <property type="match status" value="1"/>
</dbReference>
<dbReference type="PANTHER" id="PTHR46344:SF26">
    <property type="entry name" value="F-BOX DOMAIN-CONTAINING PROTEIN"/>
    <property type="match status" value="1"/>
</dbReference>
<dbReference type="InterPro" id="IPR006652">
    <property type="entry name" value="Kelch_1"/>
</dbReference>
<comment type="caution">
    <text evidence="12">The sequence shown here is derived from an EMBL/GenBank/DDBJ whole genome shotgun (WGS) entry which is preliminary data.</text>
</comment>
<dbReference type="InterPro" id="IPR036047">
    <property type="entry name" value="F-box-like_dom_sf"/>
</dbReference>
<name>A0AAN9J6Y9_CLITE</name>
<dbReference type="GO" id="GO:0009231">
    <property type="term" value="P:riboflavin biosynthetic process"/>
    <property type="evidence" value="ECO:0007669"/>
    <property type="project" value="InterPro"/>
</dbReference>
<gene>
    <name evidence="12" type="ORF">RJT34_15517</name>
</gene>
<dbReference type="SUPFAM" id="SSF81383">
    <property type="entry name" value="F-box domain"/>
    <property type="match status" value="1"/>
</dbReference>
<evidence type="ECO:0000313" key="13">
    <source>
        <dbReference type="Proteomes" id="UP001359559"/>
    </source>
</evidence>
<evidence type="ECO:0000256" key="2">
    <source>
        <dbReference type="ARBA" id="ARBA00004882"/>
    </source>
</evidence>
<dbReference type="GO" id="GO:0008835">
    <property type="term" value="F:diaminohydroxyphosphoribosylaminopyrimidine deaminase activity"/>
    <property type="evidence" value="ECO:0007669"/>
    <property type="project" value="UniProtKB-EC"/>
</dbReference>
<evidence type="ECO:0000256" key="3">
    <source>
        <dbReference type="ARBA" id="ARBA00012766"/>
    </source>
</evidence>
<evidence type="ECO:0000256" key="6">
    <source>
        <dbReference type="ARBA" id="ARBA00022737"/>
    </source>
</evidence>
<dbReference type="SUPFAM" id="SSF117281">
    <property type="entry name" value="Kelch motif"/>
    <property type="match status" value="1"/>
</dbReference>
<feature type="domain" description="CMP/dCMP-type deaminase" evidence="11">
    <location>
        <begin position="71"/>
        <end position="193"/>
    </location>
</feature>
<dbReference type="SMART" id="SM00256">
    <property type="entry name" value="FBOX"/>
    <property type="match status" value="1"/>
</dbReference>
<dbReference type="CDD" id="cd01284">
    <property type="entry name" value="Riboflavin_deaminase-reductase"/>
    <property type="match status" value="1"/>
</dbReference>
<keyword evidence="8" id="KW-0862">Zinc</keyword>
<dbReference type="EMBL" id="JAYKXN010000004">
    <property type="protein sequence ID" value="KAK7292666.1"/>
    <property type="molecule type" value="Genomic_DNA"/>
</dbReference>
<dbReference type="PROSITE" id="PS00903">
    <property type="entry name" value="CYT_DCMP_DEAMINASES_1"/>
    <property type="match status" value="1"/>
</dbReference>
<dbReference type="InterPro" id="IPR001810">
    <property type="entry name" value="F-box_dom"/>
</dbReference>
<dbReference type="InterPro" id="IPR057499">
    <property type="entry name" value="Kelch_FKB95"/>
</dbReference>
<accession>A0AAN9J6Y9</accession>
<dbReference type="EC" id="3.5.4.26" evidence="3"/>
<dbReference type="InterPro" id="IPR004794">
    <property type="entry name" value="Eubact_RibD"/>
</dbReference>
<dbReference type="SUPFAM" id="SSF53927">
    <property type="entry name" value="Cytidine deaminase-like"/>
    <property type="match status" value="1"/>
</dbReference>
<dbReference type="PROSITE" id="PS51747">
    <property type="entry name" value="CYT_DCMP_DEAMINASES_2"/>
    <property type="match status" value="1"/>
</dbReference>
<keyword evidence="7" id="KW-0378">Hydrolase</keyword>
<dbReference type="Gene3D" id="2.120.10.80">
    <property type="entry name" value="Kelch-type beta propeller"/>
    <property type="match status" value="1"/>
</dbReference>
<dbReference type="InterPro" id="IPR015915">
    <property type="entry name" value="Kelch-typ_b-propeller"/>
</dbReference>
<keyword evidence="6" id="KW-0677">Repeat</keyword>
<dbReference type="InterPro" id="IPR016193">
    <property type="entry name" value="Cytidine_deaminase-like"/>
</dbReference>
<dbReference type="SUPFAM" id="SSF53597">
    <property type="entry name" value="Dihydrofolate reductase-like"/>
    <property type="match status" value="1"/>
</dbReference>
<dbReference type="Proteomes" id="UP001359559">
    <property type="component" value="Unassembled WGS sequence"/>
</dbReference>
<protein>
    <recommendedName>
        <fullName evidence="10">Riboflavin biosynthesis protein PYRD, chloroplastic</fullName>
        <ecNumber evidence="3">3.5.4.26</ecNumber>
    </recommendedName>
</protein>
<dbReference type="Pfam" id="PF00383">
    <property type="entry name" value="dCMP_cyt_deam_1"/>
    <property type="match status" value="1"/>
</dbReference>
<dbReference type="GO" id="GO:0008270">
    <property type="term" value="F:zinc ion binding"/>
    <property type="evidence" value="ECO:0007669"/>
    <property type="project" value="InterPro"/>
</dbReference>
<sequence>MQALGFSLLDCTLPVPRFPTNVTPPKFVSFHPTLSPSKFGIGLGLTCGCGGYNPLRCGGSLKVRCASNGESDDGFYIRRCVELARKAIGFTSPNPLVGCVIVKDGKVVGQGFHPKAGQPHGEVFALRDAGDLAENATAYVSLEPCNHFGRTPPCTEALIKAKVKKVVVGMVDPNPIVASKGVDRLRDAGIEVVVGVEEELCKSLNEAYIHCMLTGRPFLTLRYSLSVNGNLLDILGNGVTNCGGYYSKLLQEYDAVILSSSLFNENLLLPASQESGANQPIRIIIHKDPSPSNKIPPDLNLVIRKVIIFTNSKTATAPEVAQQGIETVALDQISLDAILDYCNRQGLCSVLLDIRGSISEFEELVKEGINNNYINKFVTEILPVWNGCGEPDPLQTSKRLEQGVKVENLQSKASNQSVVVEGYFKFYFISCYVHFSDESLVSSRVWFFSLIVEWIASAALIPMEHADDGEESSNHVSEVEVANPTLICGLPDDISLMCLARVPRKYHSVLKCVSKRWRDLVCSEEWHCYRQKHKLDETWIYALCRDKLDQICCYMLDPTSSRRCWKLIHGLPPRILKRKGLGFEALGNKLFILGGCSWSEDATDEVYSYDVPMNSWVEAASLSTARCYFACEVLDEKLYAIGGLGSNSSDPHSWDTFDPRTNCWTSHRDPNIVPEIEDSVVIDGKIYIRCGRSPVTPHVYAVVYEPSIGTWQHADADMVSGWRGPAVVVNGILFVLDQSSGTRLMMWCKERREWIPVGKLSPLLTRPPCQLVAVGKSIFVVGKGLSTVVVDVGDLENVGQVMVGSSIPRLLSDLSVISCKCLSI</sequence>
<evidence type="ECO:0000256" key="10">
    <source>
        <dbReference type="ARBA" id="ARBA00070721"/>
    </source>
</evidence>
<evidence type="ECO:0000256" key="8">
    <source>
        <dbReference type="ARBA" id="ARBA00022833"/>
    </source>
</evidence>
<dbReference type="FunFam" id="3.40.140.10:FF:000025">
    <property type="entry name" value="Riboflavin biosynthesis protein RibD"/>
    <property type="match status" value="1"/>
</dbReference>
<evidence type="ECO:0000256" key="5">
    <source>
        <dbReference type="ARBA" id="ARBA00022723"/>
    </source>
</evidence>
<evidence type="ECO:0000256" key="4">
    <source>
        <dbReference type="ARBA" id="ARBA00022441"/>
    </source>
</evidence>
<dbReference type="Pfam" id="PF25210">
    <property type="entry name" value="Kelch_FKB95"/>
    <property type="match status" value="1"/>
</dbReference>
<dbReference type="InterPro" id="IPR016192">
    <property type="entry name" value="APOBEC/CMP_deaminase_Zn-bd"/>
</dbReference>
<dbReference type="NCBIfam" id="TIGR00326">
    <property type="entry name" value="eubact_ribD"/>
    <property type="match status" value="1"/>
</dbReference>
<dbReference type="Pfam" id="PF00646">
    <property type="entry name" value="F-box"/>
    <property type="match status" value="1"/>
</dbReference>
<dbReference type="PANTHER" id="PTHR46344">
    <property type="entry name" value="OS02G0202900 PROTEIN"/>
    <property type="match status" value="1"/>
</dbReference>
<dbReference type="SMART" id="SM00612">
    <property type="entry name" value="Kelch"/>
    <property type="match status" value="2"/>
</dbReference>
<organism evidence="12 13">
    <name type="scientific">Clitoria ternatea</name>
    <name type="common">Butterfly pea</name>
    <dbReference type="NCBI Taxonomy" id="43366"/>
    <lineage>
        <taxon>Eukaryota</taxon>
        <taxon>Viridiplantae</taxon>
        <taxon>Streptophyta</taxon>
        <taxon>Embryophyta</taxon>
        <taxon>Tracheophyta</taxon>
        <taxon>Spermatophyta</taxon>
        <taxon>Magnoliopsida</taxon>
        <taxon>eudicotyledons</taxon>
        <taxon>Gunneridae</taxon>
        <taxon>Pentapetalae</taxon>
        <taxon>rosids</taxon>
        <taxon>fabids</taxon>
        <taxon>Fabales</taxon>
        <taxon>Fabaceae</taxon>
        <taxon>Papilionoideae</taxon>
        <taxon>50 kb inversion clade</taxon>
        <taxon>NPAAA clade</taxon>
        <taxon>indigoferoid/millettioid clade</taxon>
        <taxon>Phaseoleae</taxon>
        <taxon>Clitoria</taxon>
    </lineage>
</organism>
<evidence type="ECO:0000256" key="9">
    <source>
        <dbReference type="ARBA" id="ARBA00058389"/>
    </source>
</evidence>
<evidence type="ECO:0000259" key="11">
    <source>
        <dbReference type="PROSITE" id="PS51747"/>
    </source>
</evidence>
<comment type="function">
    <text evidence="9">Monofunctional pyrimidine deaminase involved in the riboflavin biosynthesis pathway. Also has a reductase domain that lacks catalytically essential substrate-binding residues.</text>
</comment>
<proteinExistence type="predicted"/>
<dbReference type="Gene3D" id="3.40.140.10">
    <property type="entry name" value="Cytidine Deaminase, domain 2"/>
    <property type="match status" value="1"/>
</dbReference>
<evidence type="ECO:0000256" key="1">
    <source>
        <dbReference type="ARBA" id="ARBA00001947"/>
    </source>
</evidence>
<reference evidence="12 13" key="1">
    <citation type="submission" date="2024-01" db="EMBL/GenBank/DDBJ databases">
        <title>The genomes of 5 underutilized Papilionoideae crops provide insights into root nodulation and disease resistance.</title>
        <authorList>
            <person name="Yuan L."/>
        </authorList>
    </citation>
    <scope>NUCLEOTIDE SEQUENCE [LARGE SCALE GENOMIC DNA]</scope>
    <source>
        <strain evidence="12">LY-2023</strain>
        <tissue evidence="12">Leaf</tissue>
    </source>
</reference>
<dbReference type="CDD" id="cd22152">
    <property type="entry name" value="F-box_AtAFR-like"/>
    <property type="match status" value="1"/>
</dbReference>
<dbReference type="InterPro" id="IPR024072">
    <property type="entry name" value="DHFR-like_dom_sf"/>
</dbReference>
<keyword evidence="5" id="KW-0479">Metal-binding</keyword>
<evidence type="ECO:0000313" key="12">
    <source>
        <dbReference type="EMBL" id="KAK7292666.1"/>
    </source>
</evidence>